<dbReference type="SUPFAM" id="SSF141868">
    <property type="entry name" value="EAL domain-like"/>
    <property type="match status" value="1"/>
</dbReference>
<dbReference type="Gene3D" id="3.30.70.270">
    <property type="match status" value="1"/>
</dbReference>
<accession>A0A1X7HCL5</accession>
<dbReference type="InterPro" id="IPR000700">
    <property type="entry name" value="PAS-assoc_C"/>
</dbReference>
<keyword evidence="1" id="KW-0472">Membrane</keyword>
<sequence length="915" mass="99983">MAKASHACAVHDLGKGHVHVRHALSAAPARRCAAMIRSAARRTVLRLLAILLLSLLAGDPAAAISTPATAAATPDAGPRPAEIRVTLDDNYPPYSFRTPDGAHVGIVKDMWTLWSQKTGIPVRMLPLDWGLARKTMDGGGADVIETIFRNDARDLIYDFSKPYARVDVPIWFSADLSGITGVESLRAFTVGVKDADFCIEWLTDQGITAFQRYPGFEAMVDAAARQETRVFCMDDPSARYYMTKRGVQGRFRYTDPLYTGELHWAVRKGNTALLRLITDGFARITPEERKAVEERWLGRSLTGLVSPQMMDLLLKLLTGLAVLGFGALVWVLLLRRQVESKTQSLRAAVAALTASEERVRTIFDNVTDGIFIHDLDSGAILEVNRRMREMYRVGDLSLSDLTVAMISSGVPPYTRHDAAVRIRRAADGEPQLFEWHARRLDGALFWVEVSMRRAVIDGNDRRLLVLVRDITERKAAQERMEYLSRHDALTLLPNRVLVQDRTEQALARSERNGRLVALVACGLDRFKTVNDSLGHAVGDALLRAVAERLKAAVRDTDTVSRGGGDEFILLLSGQPDIDAVVEAVANLHEAMAEPFQVGGHELTVTLSSGVALAPADGKDFATLLKNADTALHHAKAAGRDTHRFYAEAMNAEAVAHLSTRSGLRRALDRGEFLIHYQPQVSLESGAVTGAEALVRWNHPDKGMVPPGDFIPIAEDSGLIVPIGAWVLTEACRQAAAWHARGLSLSVAVNLSALQLQRNDLVATVTRALADSGLDPLLLELELTESMLIQNTELVMDNLRRIKAMGVQVSIDDFGTGYSNLSYIGRLAVDKLKIDRSFVADLTSNHDSAKITAAVIQMAHSLNLTAVAEGVEDAGTLEALRALRCDVAQGYYLGRPGPAEAVERAARQVNPFKVGV</sequence>
<dbReference type="Gene3D" id="3.40.190.10">
    <property type="entry name" value="Periplasmic binding protein-like II"/>
    <property type="match status" value="2"/>
</dbReference>
<dbReference type="PROSITE" id="PS50887">
    <property type="entry name" value="GGDEF"/>
    <property type="match status" value="1"/>
</dbReference>
<evidence type="ECO:0000259" key="2">
    <source>
        <dbReference type="PROSITE" id="PS50113"/>
    </source>
</evidence>
<evidence type="ECO:0000259" key="4">
    <source>
        <dbReference type="PROSITE" id="PS50887"/>
    </source>
</evidence>
<evidence type="ECO:0000313" key="6">
    <source>
        <dbReference type="Proteomes" id="UP000192936"/>
    </source>
</evidence>
<keyword evidence="1" id="KW-1133">Transmembrane helix</keyword>
<dbReference type="InterPro" id="IPR029787">
    <property type="entry name" value="Nucleotide_cyclase"/>
</dbReference>
<dbReference type="InterPro" id="IPR035919">
    <property type="entry name" value="EAL_sf"/>
</dbReference>
<dbReference type="InterPro" id="IPR001638">
    <property type="entry name" value="Solute-binding_3/MltF_N"/>
</dbReference>
<dbReference type="Gene3D" id="3.20.20.450">
    <property type="entry name" value="EAL domain"/>
    <property type="match status" value="1"/>
</dbReference>
<dbReference type="CDD" id="cd13706">
    <property type="entry name" value="PBP2_HisK_like_1"/>
    <property type="match status" value="1"/>
</dbReference>
<dbReference type="SMART" id="SM00267">
    <property type="entry name" value="GGDEF"/>
    <property type="match status" value="1"/>
</dbReference>
<dbReference type="InterPro" id="IPR043128">
    <property type="entry name" value="Rev_trsase/Diguanyl_cyclase"/>
</dbReference>
<dbReference type="PANTHER" id="PTHR44757">
    <property type="entry name" value="DIGUANYLATE CYCLASE DGCP"/>
    <property type="match status" value="1"/>
</dbReference>
<dbReference type="SMART" id="SM00091">
    <property type="entry name" value="PAS"/>
    <property type="match status" value="1"/>
</dbReference>
<organism evidence="5 6">
    <name type="scientific">Azospirillum oryzae</name>
    <dbReference type="NCBI Taxonomy" id="286727"/>
    <lineage>
        <taxon>Bacteria</taxon>
        <taxon>Pseudomonadati</taxon>
        <taxon>Pseudomonadota</taxon>
        <taxon>Alphaproteobacteria</taxon>
        <taxon>Rhodospirillales</taxon>
        <taxon>Azospirillaceae</taxon>
        <taxon>Azospirillum</taxon>
    </lineage>
</organism>
<dbReference type="SMART" id="SM00062">
    <property type="entry name" value="PBPb"/>
    <property type="match status" value="1"/>
</dbReference>
<dbReference type="SUPFAM" id="SSF55073">
    <property type="entry name" value="Nucleotide cyclase"/>
    <property type="match status" value="1"/>
</dbReference>
<dbReference type="Pfam" id="PF00497">
    <property type="entry name" value="SBP_bac_3"/>
    <property type="match status" value="1"/>
</dbReference>
<dbReference type="Pfam" id="PF00563">
    <property type="entry name" value="EAL"/>
    <property type="match status" value="1"/>
</dbReference>
<dbReference type="NCBIfam" id="TIGR00229">
    <property type="entry name" value="sensory_box"/>
    <property type="match status" value="1"/>
</dbReference>
<dbReference type="EMBL" id="FXAK01000007">
    <property type="protein sequence ID" value="SMF83694.1"/>
    <property type="molecule type" value="Genomic_DNA"/>
</dbReference>
<dbReference type="Pfam" id="PF00990">
    <property type="entry name" value="GGDEF"/>
    <property type="match status" value="1"/>
</dbReference>
<reference evidence="5 6" key="1">
    <citation type="submission" date="2017-04" db="EMBL/GenBank/DDBJ databases">
        <authorList>
            <person name="Afonso C.L."/>
            <person name="Miller P.J."/>
            <person name="Scott M.A."/>
            <person name="Spackman E."/>
            <person name="Goraichik I."/>
            <person name="Dimitrov K.M."/>
            <person name="Suarez D.L."/>
            <person name="Swayne D.E."/>
        </authorList>
    </citation>
    <scope>NUCLEOTIDE SEQUENCE [LARGE SCALE GENOMIC DNA]</scope>
    <source>
        <strain evidence="5 6">A2P</strain>
    </source>
</reference>
<feature type="transmembrane region" description="Helical" evidence="1">
    <location>
        <begin position="312"/>
        <end position="334"/>
    </location>
</feature>
<dbReference type="CDD" id="cd01948">
    <property type="entry name" value="EAL"/>
    <property type="match status" value="1"/>
</dbReference>
<dbReference type="InterPro" id="IPR035965">
    <property type="entry name" value="PAS-like_dom_sf"/>
</dbReference>
<dbReference type="SMART" id="SM00052">
    <property type="entry name" value="EAL"/>
    <property type="match status" value="1"/>
</dbReference>
<dbReference type="Gene3D" id="3.30.450.20">
    <property type="entry name" value="PAS domain"/>
    <property type="match status" value="1"/>
</dbReference>
<name>A0A1X7HCL5_9PROT</name>
<dbReference type="FunFam" id="3.20.20.450:FF:000001">
    <property type="entry name" value="Cyclic di-GMP phosphodiesterase yahA"/>
    <property type="match status" value="1"/>
</dbReference>
<dbReference type="InterPro" id="IPR001610">
    <property type="entry name" value="PAC"/>
</dbReference>
<dbReference type="RefSeq" id="WP_244560882.1">
    <property type="nucleotide sequence ID" value="NZ_FXAK01000007.1"/>
</dbReference>
<feature type="domain" description="PAC" evidence="2">
    <location>
        <begin position="431"/>
        <end position="482"/>
    </location>
</feature>
<dbReference type="InterPro" id="IPR000014">
    <property type="entry name" value="PAS"/>
</dbReference>
<evidence type="ECO:0000259" key="3">
    <source>
        <dbReference type="PROSITE" id="PS50883"/>
    </source>
</evidence>
<dbReference type="Proteomes" id="UP000192936">
    <property type="component" value="Unassembled WGS sequence"/>
</dbReference>
<protein>
    <submittedName>
        <fullName evidence="5">Periplasmic sensor diguanylate cyclase/phosphodiesterase</fullName>
    </submittedName>
</protein>
<dbReference type="PROSITE" id="PS50883">
    <property type="entry name" value="EAL"/>
    <property type="match status" value="1"/>
</dbReference>
<evidence type="ECO:0000256" key="1">
    <source>
        <dbReference type="SAM" id="Phobius"/>
    </source>
</evidence>
<dbReference type="NCBIfam" id="TIGR00254">
    <property type="entry name" value="GGDEF"/>
    <property type="match status" value="1"/>
</dbReference>
<dbReference type="SUPFAM" id="SSF53850">
    <property type="entry name" value="Periplasmic binding protein-like II"/>
    <property type="match status" value="1"/>
</dbReference>
<proteinExistence type="predicted"/>
<keyword evidence="1" id="KW-0812">Transmembrane</keyword>
<dbReference type="InterPro" id="IPR013656">
    <property type="entry name" value="PAS_4"/>
</dbReference>
<dbReference type="STRING" id="286727.SAMN02982917_5599"/>
<dbReference type="CDD" id="cd01949">
    <property type="entry name" value="GGDEF"/>
    <property type="match status" value="1"/>
</dbReference>
<dbReference type="Pfam" id="PF08448">
    <property type="entry name" value="PAS_4"/>
    <property type="match status" value="1"/>
</dbReference>
<feature type="domain" description="GGDEF" evidence="4">
    <location>
        <begin position="514"/>
        <end position="647"/>
    </location>
</feature>
<dbReference type="PANTHER" id="PTHR44757:SF2">
    <property type="entry name" value="BIOFILM ARCHITECTURE MAINTENANCE PROTEIN MBAA"/>
    <property type="match status" value="1"/>
</dbReference>
<dbReference type="InterPro" id="IPR052155">
    <property type="entry name" value="Biofilm_reg_signaling"/>
</dbReference>
<dbReference type="InterPro" id="IPR001633">
    <property type="entry name" value="EAL_dom"/>
</dbReference>
<dbReference type="SUPFAM" id="SSF55785">
    <property type="entry name" value="PYP-like sensor domain (PAS domain)"/>
    <property type="match status" value="1"/>
</dbReference>
<dbReference type="PROSITE" id="PS50113">
    <property type="entry name" value="PAC"/>
    <property type="match status" value="1"/>
</dbReference>
<feature type="domain" description="EAL" evidence="3">
    <location>
        <begin position="656"/>
        <end position="909"/>
    </location>
</feature>
<dbReference type="AlphaFoldDB" id="A0A1X7HCL5"/>
<dbReference type="InterPro" id="IPR000160">
    <property type="entry name" value="GGDEF_dom"/>
</dbReference>
<evidence type="ECO:0000313" key="5">
    <source>
        <dbReference type="EMBL" id="SMF83694.1"/>
    </source>
</evidence>
<gene>
    <name evidence="5" type="ORF">SAMN02982917_5599</name>
</gene>
<dbReference type="SMART" id="SM00086">
    <property type="entry name" value="PAC"/>
    <property type="match status" value="1"/>
</dbReference>